<dbReference type="SUPFAM" id="SSF52402">
    <property type="entry name" value="Adenine nucleotide alpha hydrolases-like"/>
    <property type="match status" value="1"/>
</dbReference>
<evidence type="ECO:0000313" key="2">
    <source>
        <dbReference type="EMBL" id="SVA36464.1"/>
    </source>
</evidence>
<dbReference type="PANTHER" id="PTHR21294">
    <property type="entry name" value="ELECTRON TRANSFER FLAVOPROTEIN BETA-SUBUNIT"/>
    <property type="match status" value="1"/>
</dbReference>
<organism evidence="2">
    <name type="scientific">marine metagenome</name>
    <dbReference type="NCBI Taxonomy" id="408172"/>
    <lineage>
        <taxon>unclassified sequences</taxon>
        <taxon>metagenomes</taxon>
        <taxon>ecological metagenomes</taxon>
    </lineage>
</organism>
<protein>
    <recommendedName>
        <fullName evidence="1">Electron transfer flavoprotein alpha/beta-subunit N-terminal domain-containing protein</fullName>
    </recommendedName>
</protein>
<dbReference type="SMART" id="SM00893">
    <property type="entry name" value="ETF"/>
    <property type="match status" value="1"/>
</dbReference>
<dbReference type="InterPro" id="IPR012255">
    <property type="entry name" value="ETF_b"/>
</dbReference>
<dbReference type="EMBL" id="UINC01008091">
    <property type="protein sequence ID" value="SVA36464.1"/>
    <property type="molecule type" value="Genomic_DNA"/>
</dbReference>
<feature type="domain" description="Electron transfer flavoprotein alpha/beta-subunit N-terminal" evidence="1">
    <location>
        <begin position="46"/>
        <end position="235"/>
    </location>
</feature>
<gene>
    <name evidence="2" type="ORF">METZ01_LOCUS89318</name>
</gene>
<dbReference type="Pfam" id="PF01012">
    <property type="entry name" value="ETF"/>
    <property type="match status" value="1"/>
</dbReference>
<dbReference type="CDD" id="cd01714">
    <property type="entry name" value="ETF_beta"/>
    <property type="match status" value="1"/>
</dbReference>
<dbReference type="InterPro" id="IPR014729">
    <property type="entry name" value="Rossmann-like_a/b/a_fold"/>
</dbReference>
<dbReference type="InterPro" id="IPR033948">
    <property type="entry name" value="ETF_beta_N"/>
</dbReference>
<dbReference type="PANTHER" id="PTHR21294:SF17">
    <property type="entry name" value="PROTEIN FIXA"/>
    <property type="match status" value="1"/>
</dbReference>
<reference evidence="2" key="1">
    <citation type="submission" date="2018-05" db="EMBL/GenBank/DDBJ databases">
        <authorList>
            <person name="Lanie J.A."/>
            <person name="Ng W.-L."/>
            <person name="Kazmierczak K.M."/>
            <person name="Andrzejewski T.M."/>
            <person name="Davidsen T.M."/>
            <person name="Wayne K.J."/>
            <person name="Tettelin H."/>
            <person name="Glass J.I."/>
            <person name="Rusch D."/>
            <person name="Podicherti R."/>
            <person name="Tsui H.-C.T."/>
            <person name="Winkler M.E."/>
        </authorList>
    </citation>
    <scope>NUCLEOTIDE SEQUENCE</scope>
</reference>
<dbReference type="InterPro" id="IPR014730">
    <property type="entry name" value="ETF_a/b_N"/>
</dbReference>
<evidence type="ECO:0000259" key="1">
    <source>
        <dbReference type="SMART" id="SM00893"/>
    </source>
</evidence>
<name>A0A381V8J1_9ZZZZ</name>
<proteinExistence type="predicted"/>
<dbReference type="Gene3D" id="3.40.50.620">
    <property type="entry name" value="HUPs"/>
    <property type="match status" value="1"/>
</dbReference>
<dbReference type="GO" id="GO:0009055">
    <property type="term" value="F:electron transfer activity"/>
    <property type="evidence" value="ECO:0007669"/>
    <property type="project" value="InterPro"/>
</dbReference>
<dbReference type="AlphaFoldDB" id="A0A381V8J1"/>
<dbReference type="PIRSF" id="PIRSF000090">
    <property type="entry name" value="Beta-ETF"/>
    <property type="match status" value="1"/>
</dbReference>
<sequence length="281" mass="30537">MLYSPLFESPPMEDPMPLNIIVLIKQVIDPDIPTAEFKIEDGTSEVTTPLNIPPVINGFDENALEAALRIKDSQEATVTALSLGKNFSMDVVKKALSMGADTLILIEDIHARSDFDSSITARIVSTAIKKAGNFDLILAGRQASDWDNAQVPQIISEHLNLPCVTLAKSIDINNNNATVERQLPDGTEIVQTSLPVVVTVSNELGQPRYPTLRGIMSAARREPTLWTLEDLGLSESTLTSQLQLTTLYIPTSSTACEIMTGKDAAAAGRNLALRLREENLI</sequence>
<accession>A0A381V8J1</accession>